<organism evidence="3 4">
    <name type="scientific">Azospirillum picis</name>
    <dbReference type="NCBI Taxonomy" id="488438"/>
    <lineage>
        <taxon>Bacteria</taxon>
        <taxon>Pseudomonadati</taxon>
        <taxon>Pseudomonadota</taxon>
        <taxon>Alphaproteobacteria</taxon>
        <taxon>Rhodospirillales</taxon>
        <taxon>Azospirillaceae</taxon>
        <taxon>Azospirillum</taxon>
    </lineage>
</organism>
<evidence type="ECO:0000256" key="2">
    <source>
        <dbReference type="SAM" id="Coils"/>
    </source>
</evidence>
<dbReference type="Pfam" id="PF04012">
    <property type="entry name" value="PspA_IM30"/>
    <property type="match status" value="1"/>
</dbReference>
<feature type="coiled-coil region" evidence="2">
    <location>
        <begin position="161"/>
        <end position="188"/>
    </location>
</feature>
<dbReference type="PANTHER" id="PTHR31088:SF6">
    <property type="entry name" value="PHAGE SHOCK PROTEIN A"/>
    <property type="match status" value="1"/>
</dbReference>
<dbReference type="InterPro" id="IPR014319">
    <property type="entry name" value="Phageshock_PspA"/>
</dbReference>
<comment type="similarity">
    <text evidence="1">Belongs to the PspA/Vipp/IM30 family.</text>
</comment>
<accession>A0ABU0MPQ9</accession>
<evidence type="ECO:0000256" key="1">
    <source>
        <dbReference type="ARBA" id="ARBA00043985"/>
    </source>
</evidence>
<dbReference type="RefSeq" id="WP_209986339.1">
    <property type="nucleotide sequence ID" value="NZ_JAGINO010000018.1"/>
</dbReference>
<proteinExistence type="inferred from homology"/>
<evidence type="ECO:0000313" key="4">
    <source>
        <dbReference type="Proteomes" id="UP001244552"/>
    </source>
</evidence>
<keyword evidence="2" id="KW-0175">Coiled coil</keyword>
<comment type="caution">
    <text evidence="3">The sequence shown here is derived from an EMBL/GenBank/DDBJ whole genome shotgun (WGS) entry which is preliminary data.</text>
</comment>
<evidence type="ECO:0000313" key="3">
    <source>
        <dbReference type="EMBL" id="MDQ0535466.1"/>
    </source>
</evidence>
<gene>
    <name evidence="3" type="ORF">QO018_004348</name>
</gene>
<name>A0ABU0MPQ9_9PROT</name>
<sequence>MSIFSRLTDIVQSNLNSLLDRAEDPEKLIRLIIQEMEDTLVEVRSSTVKIIAEKKEIERRVADLHRERDEWDRKAEVALTRDREDLAKGALLAKSKVAEQADALTEQLVQVEAALAKANDDIARLQAKLTDAKTREKALVVRGQTATNRVKLRSALHDERINDALSRFEQVERNLDELEGRVEAYDVGRTKSLTEEIAELEASHKVEEDLAALKARIAARRNG</sequence>
<feature type="coiled-coil region" evidence="2">
    <location>
        <begin position="54"/>
        <end position="135"/>
    </location>
</feature>
<dbReference type="NCBIfam" id="TIGR02977">
    <property type="entry name" value="phageshock_pspA"/>
    <property type="match status" value="1"/>
</dbReference>
<protein>
    <submittedName>
        <fullName evidence="3">Phage shock protein A</fullName>
    </submittedName>
</protein>
<dbReference type="InterPro" id="IPR007157">
    <property type="entry name" value="PspA_VIPP1"/>
</dbReference>
<dbReference type="Proteomes" id="UP001244552">
    <property type="component" value="Unassembled WGS sequence"/>
</dbReference>
<keyword evidence="4" id="KW-1185">Reference proteome</keyword>
<dbReference type="PANTHER" id="PTHR31088">
    <property type="entry name" value="MEMBRANE-ASSOCIATED PROTEIN VIPP1, CHLOROPLASTIC"/>
    <property type="match status" value="1"/>
</dbReference>
<dbReference type="EMBL" id="JAUSVU010000018">
    <property type="protein sequence ID" value="MDQ0535466.1"/>
    <property type="molecule type" value="Genomic_DNA"/>
</dbReference>
<reference evidence="3 4" key="1">
    <citation type="submission" date="2023-07" db="EMBL/GenBank/DDBJ databases">
        <title>Genomic Encyclopedia of Type Strains, Phase IV (KMG-IV): sequencing the most valuable type-strain genomes for metagenomic binning, comparative biology and taxonomic classification.</title>
        <authorList>
            <person name="Goeker M."/>
        </authorList>
    </citation>
    <scope>NUCLEOTIDE SEQUENCE [LARGE SCALE GENOMIC DNA]</scope>
    <source>
        <strain evidence="3 4">DSM 19922</strain>
    </source>
</reference>